<evidence type="ECO:0000256" key="2">
    <source>
        <dbReference type="ARBA" id="ARBA00022553"/>
    </source>
</evidence>
<dbReference type="RefSeq" id="WP_010019996.1">
    <property type="nucleotide sequence ID" value="NZ_PUFN01000017.1"/>
</dbReference>
<dbReference type="GO" id="GO:0008982">
    <property type="term" value="F:protein-N(PI)-phosphohistidine-sugar phosphotransferase activity"/>
    <property type="evidence" value="ECO:0007669"/>
    <property type="project" value="InterPro"/>
</dbReference>
<keyword evidence="10" id="KW-1185">Reference proteome</keyword>
<dbReference type="Proteomes" id="UP000295257">
    <property type="component" value="Unassembled WGS sequence"/>
</dbReference>
<accession>A0A4R5NER6</accession>
<keyword evidence="3" id="KW-0762">Sugar transport</keyword>
<keyword evidence="2" id="KW-0597">Phosphoprotein</keyword>
<dbReference type="PANTHER" id="PTHR34581">
    <property type="entry name" value="PTS SYSTEM N,N'-DIACETYLCHITOBIOSE-SPECIFIC EIIB COMPONENT"/>
    <property type="match status" value="1"/>
</dbReference>
<dbReference type="Pfam" id="PF02302">
    <property type="entry name" value="PTS_IIB"/>
    <property type="match status" value="1"/>
</dbReference>
<feature type="modified residue" description="Phosphocysteine; by EIIA" evidence="7">
    <location>
        <position position="10"/>
    </location>
</feature>
<dbReference type="GO" id="GO:0016301">
    <property type="term" value="F:kinase activity"/>
    <property type="evidence" value="ECO:0007669"/>
    <property type="project" value="UniProtKB-KW"/>
</dbReference>
<dbReference type="EMBL" id="PUFN01000017">
    <property type="protein sequence ID" value="TDG72213.1"/>
    <property type="molecule type" value="Genomic_DNA"/>
</dbReference>
<dbReference type="PROSITE" id="PS51100">
    <property type="entry name" value="PTS_EIIB_TYPE_3"/>
    <property type="match status" value="1"/>
</dbReference>
<keyword evidence="4" id="KW-0808">Transferase</keyword>
<dbReference type="InterPro" id="IPR051819">
    <property type="entry name" value="PTS_sugar-specific_EIIB"/>
</dbReference>
<evidence type="ECO:0000256" key="5">
    <source>
        <dbReference type="ARBA" id="ARBA00022683"/>
    </source>
</evidence>
<evidence type="ECO:0000256" key="6">
    <source>
        <dbReference type="ARBA" id="ARBA00022777"/>
    </source>
</evidence>
<dbReference type="PANTHER" id="PTHR34581:SF2">
    <property type="entry name" value="PTS SYSTEM N,N'-DIACETYLCHITOBIOSE-SPECIFIC EIIB COMPONENT"/>
    <property type="match status" value="1"/>
</dbReference>
<keyword evidence="5" id="KW-0598">Phosphotransferase system</keyword>
<evidence type="ECO:0000313" key="10">
    <source>
        <dbReference type="Proteomes" id="UP000295257"/>
    </source>
</evidence>
<protein>
    <recommendedName>
        <fullName evidence="8">PTS EIIB type-3 domain-containing protein</fullName>
    </recommendedName>
</protein>
<reference evidence="9 10" key="1">
    <citation type="journal article" date="2019" name="Appl. Microbiol. Biotechnol.">
        <title>Uncovering carbohydrate metabolism through a genotype-phenotype association study of 56 lactic acid bacteria genomes.</title>
        <authorList>
            <person name="Buron-Moles G."/>
            <person name="Chailyan A."/>
            <person name="Dolejs I."/>
            <person name="Forster J."/>
            <person name="Miks M.H."/>
        </authorList>
    </citation>
    <scope>NUCLEOTIDE SEQUENCE [LARGE SCALE GENOMIC DNA]</scope>
    <source>
        <strain evidence="9 10">ATCC 29644</strain>
    </source>
</reference>
<dbReference type="SUPFAM" id="SSF52794">
    <property type="entry name" value="PTS system IIB component-like"/>
    <property type="match status" value="1"/>
</dbReference>
<sequence>MSKQSVLLVCGSGASSGFMAAATRKAAKKSGLDLDIKARSESEAEDFMDKIDLLLFAPHLKYMLDDFKEMTDKNNVKSAVIPQMIYGSLDGKRLVKFIEKELGE</sequence>
<evidence type="ECO:0000259" key="8">
    <source>
        <dbReference type="PROSITE" id="PS51100"/>
    </source>
</evidence>
<dbReference type="InterPro" id="IPR013012">
    <property type="entry name" value="PTS_EIIB_3"/>
</dbReference>
<dbReference type="InterPro" id="IPR036095">
    <property type="entry name" value="PTS_EIIB-like_sf"/>
</dbReference>
<dbReference type="GO" id="GO:0009401">
    <property type="term" value="P:phosphoenolpyruvate-dependent sugar phosphotransferase system"/>
    <property type="evidence" value="ECO:0007669"/>
    <property type="project" value="UniProtKB-KW"/>
</dbReference>
<gene>
    <name evidence="9" type="ORF">C5L30_001024</name>
</gene>
<comment type="caution">
    <text evidence="9">The sequence shown here is derived from an EMBL/GenBank/DDBJ whole genome shotgun (WGS) entry which is preliminary data.</text>
</comment>
<keyword evidence="6" id="KW-0418">Kinase</keyword>
<name>A0A4R5NER6_9LACO</name>
<dbReference type="InterPro" id="IPR003501">
    <property type="entry name" value="PTS_EIIB_2/3"/>
</dbReference>
<organism evidence="9 10">
    <name type="scientific">Companilactobacillus farciminis</name>
    <dbReference type="NCBI Taxonomy" id="1612"/>
    <lineage>
        <taxon>Bacteria</taxon>
        <taxon>Bacillati</taxon>
        <taxon>Bacillota</taxon>
        <taxon>Bacilli</taxon>
        <taxon>Lactobacillales</taxon>
        <taxon>Lactobacillaceae</taxon>
        <taxon>Companilactobacillus</taxon>
    </lineage>
</organism>
<evidence type="ECO:0000256" key="7">
    <source>
        <dbReference type="PROSITE-ProRule" id="PRU00423"/>
    </source>
</evidence>
<feature type="domain" description="PTS EIIB type-3" evidence="8">
    <location>
        <begin position="3"/>
        <end position="104"/>
    </location>
</feature>
<evidence type="ECO:0000256" key="3">
    <source>
        <dbReference type="ARBA" id="ARBA00022597"/>
    </source>
</evidence>
<dbReference type="Gene3D" id="3.40.50.2300">
    <property type="match status" value="1"/>
</dbReference>
<proteinExistence type="predicted"/>
<evidence type="ECO:0000256" key="1">
    <source>
        <dbReference type="ARBA" id="ARBA00022448"/>
    </source>
</evidence>
<dbReference type="AlphaFoldDB" id="A0A4R5NER6"/>
<keyword evidence="1" id="KW-0813">Transport</keyword>
<dbReference type="OrthoDB" id="9808134at2"/>
<evidence type="ECO:0000256" key="4">
    <source>
        <dbReference type="ARBA" id="ARBA00022679"/>
    </source>
</evidence>
<evidence type="ECO:0000313" key="9">
    <source>
        <dbReference type="EMBL" id="TDG72213.1"/>
    </source>
</evidence>